<dbReference type="EMBL" id="AJWK01034746">
    <property type="status" value="NOT_ANNOTATED_CDS"/>
    <property type="molecule type" value="Genomic_DNA"/>
</dbReference>
<evidence type="ECO:0000256" key="7">
    <source>
        <dbReference type="ARBA" id="ARBA00022833"/>
    </source>
</evidence>
<keyword evidence="8" id="KW-0805">Transcription regulation</keyword>
<dbReference type="PANTHER" id="PTHR24393:SF159">
    <property type="entry name" value="ZINC FINGER PROTEIN 345-RELATED"/>
    <property type="match status" value="1"/>
</dbReference>
<keyword evidence="10" id="KW-0804">Transcription</keyword>
<evidence type="ECO:0000256" key="8">
    <source>
        <dbReference type="ARBA" id="ARBA00023015"/>
    </source>
</evidence>
<comment type="function">
    <text evidence="1">May be involved in transcriptional regulation.</text>
</comment>
<feature type="domain" description="C2H2-type" evidence="14">
    <location>
        <begin position="23"/>
        <end position="50"/>
    </location>
</feature>
<feature type="domain" description="C2H2-type" evidence="14">
    <location>
        <begin position="93"/>
        <end position="121"/>
    </location>
</feature>
<evidence type="ECO:0000256" key="2">
    <source>
        <dbReference type="ARBA" id="ARBA00004123"/>
    </source>
</evidence>
<organism evidence="15 16">
    <name type="scientific">Lutzomyia longipalpis</name>
    <name type="common">Sand fly</name>
    <dbReference type="NCBI Taxonomy" id="7200"/>
    <lineage>
        <taxon>Eukaryota</taxon>
        <taxon>Metazoa</taxon>
        <taxon>Ecdysozoa</taxon>
        <taxon>Arthropoda</taxon>
        <taxon>Hexapoda</taxon>
        <taxon>Insecta</taxon>
        <taxon>Pterygota</taxon>
        <taxon>Neoptera</taxon>
        <taxon>Endopterygota</taxon>
        <taxon>Diptera</taxon>
        <taxon>Nematocera</taxon>
        <taxon>Psychodoidea</taxon>
        <taxon>Psychodidae</taxon>
        <taxon>Lutzomyia</taxon>
        <taxon>Lutzomyia</taxon>
    </lineage>
</organism>
<evidence type="ECO:0000259" key="14">
    <source>
        <dbReference type="PROSITE" id="PS50157"/>
    </source>
</evidence>
<dbReference type="FunFam" id="3.30.160.60:FF:000557">
    <property type="entry name" value="zinc finger and SCAN domain-containing protein 29"/>
    <property type="match status" value="1"/>
</dbReference>
<dbReference type="PANTHER" id="PTHR24393">
    <property type="entry name" value="ZINC FINGER PROTEIN"/>
    <property type="match status" value="1"/>
</dbReference>
<evidence type="ECO:0000256" key="1">
    <source>
        <dbReference type="ARBA" id="ARBA00003767"/>
    </source>
</evidence>
<keyword evidence="11" id="KW-0539">Nucleus</keyword>
<dbReference type="GO" id="GO:0005634">
    <property type="term" value="C:nucleus"/>
    <property type="evidence" value="ECO:0007669"/>
    <property type="project" value="UniProtKB-SubCell"/>
</dbReference>
<dbReference type="InterPro" id="IPR013087">
    <property type="entry name" value="Znf_C2H2_type"/>
</dbReference>
<dbReference type="VEuPathDB" id="VectorBase:LLOJ009907"/>
<reference evidence="15" key="1">
    <citation type="submission" date="2020-05" db="UniProtKB">
        <authorList>
            <consortium name="EnsemblMetazoa"/>
        </authorList>
    </citation>
    <scope>IDENTIFICATION</scope>
    <source>
        <strain evidence="15">Jacobina</strain>
    </source>
</reference>
<dbReference type="GO" id="GO:0000978">
    <property type="term" value="F:RNA polymerase II cis-regulatory region sequence-specific DNA binding"/>
    <property type="evidence" value="ECO:0007669"/>
    <property type="project" value="TreeGrafter"/>
</dbReference>
<evidence type="ECO:0000256" key="6">
    <source>
        <dbReference type="ARBA" id="ARBA00022771"/>
    </source>
</evidence>
<evidence type="ECO:0000313" key="15">
    <source>
        <dbReference type="EnsemblMetazoa" id="LLOJ009907-PA"/>
    </source>
</evidence>
<dbReference type="EMBL" id="AJWK01034745">
    <property type="status" value="NOT_ANNOTATED_CDS"/>
    <property type="molecule type" value="Genomic_DNA"/>
</dbReference>
<name>A0A1B0GLC4_LUTLO</name>
<dbReference type="EnsemblMetazoa" id="LLOJ009907-RA">
    <property type="protein sequence ID" value="LLOJ009907-PA"/>
    <property type="gene ID" value="LLOJ009907"/>
</dbReference>
<dbReference type="AlphaFoldDB" id="A0A1B0GLC4"/>
<dbReference type="SMART" id="SM00355">
    <property type="entry name" value="ZnF_C2H2"/>
    <property type="match status" value="3"/>
</dbReference>
<dbReference type="InterPro" id="IPR036236">
    <property type="entry name" value="Znf_C2H2_sf"/>
</dbReference>
<evidence type="ECO:0000256" key="11">
    <source>
        <dbReference type="ARBA" id="ARBA00023242"/>
    </source>
</evidence>
<keyword evidence="9" id="KW-0238">DNA-binding</keyword>
<sequence>MLIFSKIYFSWAPLGGAVQLKPYECQQCPAKFSRKPYLDIHYRTHTGERPFECEVCLKRFSQKSSLNIHKTIHTGHKSQFAIHIRTHSAGQNYECNICGRTFIRDSYLIRHHNRVHRENRTTANSIATINSVASGHVESGQNSGNVDFDSNNSQVCDLRYVSELQLNASPAVSQMSSPGIPADRVMMNDRSNAMTVMNGGTPGAQSNDRSSNGSSNGSAGPMDHARQQERAAIQNRVLHERALQERAIQERVMQERALQERVMQQERVNIHTPIGMTGHVIQHDAARIEKNVMPGTIASPGSV</sequence>
<evidence type="ECO:0000256" key="4">
    <source>
        <dbReference type="ARBA" id="ARBA00022723"/>
    </source>
</evidence>
<protein>
    <recommendedName>
        <fullName evidence="14">C2H2-type domain-containing protein</fullName>
    </recommendedName>
</protein>
<evidence type="ECO:0000256" key="5">
    <source>
        <dbReference type="ARBA" id="ARBA00022737"/>
    </source>
</evidence>
<feature type="region of interest" description="Disordered" evidence="13">
    <location>
        <begin position="193"/>
        <end position="228"/>
    </location>
</feature>
<keyword evidence="4" id="KW-0479">Metal-binding</keyword>
<evidence type="ECO:0000256" key="13">
    <source>
        <dbReference type="SAM" id="MobiDB-lite"/>
    </source>
</evidence>
<accession>A0A1B0GLC4</accession>
<comment type="subcellular location">
    <subcellularLocation>
        <location evidence="2">Nucleus</location>
    </subcellularLocation>
</comment>
<dbReference type="VEuPathDB" id="VectorBase:LLONM1_001561"/>
<dbReference type="PROSITE" id="PS50157">
    <property type="entry name" value="ZINC_FINGER_C2H2_2"/>
    <property type="match status" value="3"/>
</dbReference>
<feature type="compositionally biased region" description="Low complexity" evidence="13">
    <location>
        <begin position="206"/>
        <end position="220"/>
    </location>
</feature>
<keyword evidence="7" id="KW-0862">Zinc</keyword>
<dbReference type="GO" id="GO:0001228">
    <property type="term" value="F:DNA-binding transcription activator activity, RNA polymerase II-specific"/>
    <property type="evidence" value="ECO:0007669"/>
    <property type="project" value="TreeGrafter"/>
</dbReference>
<comment type="similarity">
    <text evidence="3">Belongs to the krueppel C2H2-type zinc-finger protein family.</text>
</comment>
<dbReference type="GO" id="GO:0008270">
    <property type="term" value="F:zinc ion binding"/>
    <property type="evidence" value="ECO:0007669"/>
    <property type="project" value="UniProtKB-KW"/>
</dbReference>
<dbReference type="Proteomes" id="UP000092461">
    <property type="component" value="Unassembled WGS sequence"/>
</dbReference>
<feature type="domain" description="C2H2-type" evidence="14">
    <location>
        <begin position="51"/>
        <end position="78"/>
    </location>
</feature>
<dbReference type="FunFam" id="3.30.160.60:FF:000770">
    <property type="entry name" value="zinc finger protein 16"/>
    <property type="match status" value="1"/>
</dbReference>
<keyword evidence="16" id="KW-1185">Reference proteome</keyword>
<dbReference type="Gene3D" id="3.30.160.60">
    <property type="entry name" value="Classic Zinc Finger"/>
    <property type="match status" value="3"/>
</dbReference>
<dbReference type="Pfam" id="PF00096">
    <property type="entry name" value="zf-C2H2"/>
    <property type="match status" value="3"/>
</dbReference>
<evidence type="ECO:0000256" key="12">
    <source>
        <dbReference type="PROSITE-ProRule" id="PRU00042"/>
    </source>
</evidence>
<dbReference type="PROSITE" id="PS00028">
    <property type="entry name" value="ZINC_FINGER_C2H2_1"/>
    <property type="match status" value="3"/>
</dbReference>
<keyword evidence="6 12" id="KW-0863">Zinc-finger</keyword>
<keyword evidence="5" id="KW-0677">Repeat</keyword>
<evidence type="ECO:0000256" key="3">
    <source>
        <dbReference type="ARBA" id="ARBA00006991"/>
    </source>
</evidence>
<dbReference type="SUPFAM" id="SSF57667">
    <property type="entry name" value="beta-beta-alpha zinc fingers"/>
    <property type="match status" value="2"/>
</dbReference>
<proteinExistence type="inferred from homology"/>
<evidence type="ECO:0000313" key="16">
    <source>
        <dbReference type="Proteomes" id="UP000092461"/>
    </source>
</evidence>
<evidence type="ECO:0000256" key="10">
    <source>
        <dbReference type="ARBA" id="ARBA00023163"/>
    </source>
</evidence>
<evidence type="ECO:0000256" key="9">
    <source>
        <dbReference type="ARBA" id="ARBA00023125"/>
    </source>
</evidence>